<comment type="similarity">
    <text evidence="1">Belongs to the dymeclin family.</text>
</comment>
<keyword evidence="3" id="KW-0519">Myristate</keyword>
<dbReference type="EMBL" id="CAUOFW020005669">
    <property type="protein sequence ID" value="CAK9171177.1"/>
    <property type="molecule type" value="Genomic_DNA"/>
</dbReference>
<evidence type="ECO:0000313" key="6">
    <source>
        <dbReference type="EMBL" id="CAK9171177.1"/>
    </source>
</evidence>
<dbReference type="PANTHER" id="PTHR12895:SF9">
    <property type="entry name" value="DYMECLIN"/>
    <property type="match status" value="1"/>
</dbReference>
<evidence type="ECO:0000256" key="1">
    <source>
        <dbReference type="ARBA" id="ARBA00010603"/>
    </source>
</evidence>
<keyword evidence="7" id="KW-1185">Reference proteome</keyword>
<keyword evidence="5" id="KW-0472">Membrane</keyword>
<accession>A0ABC8TT11</accession>
<evidence type="ECO:0000256" key="2">
    <source>
        <dbReference type="ARBA" id="ARBA00015736"/>
    </source>
</evidence>
<name>A0ABC8TT11_9AQUA</name>
<evidence type="ECO:0000256" key="3">
    <source>
        <dbReference type="ARBA" id="ARBA00022707"/>
    </source>
</evidence>
<dbReference type="Proteomes" id="UP001642360">
    <property type="component" value="Unassembled WGS sequence"/>
</dbReference>
<keyword evidence="5" id="KW-1133">Transmembrane helix</keyword>
<reference evidence="6 7" key="1">
    <citation type="submission" date="2024-02" db="EMBL/GenBank/DDBJ databases">
        <authorList>
            <person name="Vignale AGUSTIN F."/>
            <person name="Sosa J E."/>
            <person name="Modenutti C."/>
        </authorList>
    </citation>
    <scope>NUCLEOTIDE SEQUENCE [LARGE SCALE GENOMIC DNA]</scope>
</reference>
<comment type="caution">
    <text evidence="6">The sequence shown here is derived from an EMBL/GenBank/DDBJ whole genome shotgun (WGS) entry which is preliminary data.</text>
</comment>
<keyword evidence="4" id="KW-0449">Lipoprotein</keyword>
<gene>
    <name evidence="6" type="ORF">ILEXP_LOCUS40720</name>
</gene>
<evidence type="ECO:0000256" key="5">
    <source>
        <dbReference type="SAM" id="Phobius"/>
    </source>
</evidence>
<dbReference type="PANTHER" id="PTHR12895">
    <property type="entry name" value="DYMECLIN"/>
    <property type="match status" value="1"/>
</dbReference>
<dbReference type="AlphaFoldDB" id="A0ABC8TT11"/>
<dbReference type="Pfam" id="PF09742">
    <property type="entry name" value="Dymeclin"/>
    <property type="match status" value="1"/>
</dbReference>
<organism evidence="6 7">
    <name type="scientific">Ilex paraguariensis</name>
    <name type="common">yerba mate</name>
    <dbReference type="NCBI Taxonomy" id="185542"/>
    <lineage>
        <taxon>Eukaryota</taxon>
        <taxon>Viridiplantae</taxon>
        <taxon>Streptophyta</taxon>
        <taxon>Embryophyta</taxon>
        <taxon>Tracheophyta</taxon>
        <taxon>Spermatophyta</taxon>
        <taxon>Magnoliopsida</taxon>
        <taxon>eudicotyledons</taxon>
        <taxon>Gunneridae</taxon>
        <taxon>Pentapetalae</taxon>
        <taxon>asterids</taxon>
        <taxon>campanulids</taxon>
        <taxon>Aquifoliales</taxon>
        <taxon>Aquifoliaceae</taxon>
        <taxon>Ilex</taxon>
    </lineage>
</organism>
<proteinExistence type="inferred from homology"/>
<evidence type="ECO:0000313" key="7">
    <source>
        <dbReference type="Proteomes" id="UP001642360"/>
    </source>
</evidence>
<sequence length="181" mass="20284">MGAVPSTPRWSGATRPQDTAEYLIATYVGEKSFPLGSDYWQKLLELPLNLHWPSHHVRQACELFAQNNCYTRHLAKILIHLAWSLRECVSTSSVPSSAFAKALNALFVSSIFLKYLLENAKSDTTVELYLSLDERETMPNNFSGGDSLASMYLVIFLFHEVILNFLLAFLSLIGLNNIVGL</sequence>
<feature type="transmembrane region" description="Helical" evidence="5">
    <location>
        <begin position="152"/>
        <end position="175"/>
    </location>
</feature>
<keyword evidence="5" id="KW-0812">Transmembrane</keyword>
<dbReference type="InterPro" id="IPR019142">
    <property type="entry name" value="Dymeclin"/>
</dbReference>
<protein>
    <recommendedName>
        <fullName evidence="2">Dymeclin</fullName>
    </recommendedName>
</protein>
<evidence type="ECO:0000256" key="4">
    <source>
        <dbReference type="ARBA" id="ARBA00023288"/>
    </source>
</evidence>